<name>A0ABX2ZVH4_9BACI</name>
<sequence>MELSLSMRPKSIIDELRIIDIDGKKYIEANYPIPTEWINEYNKLVKQLKRRTPPTGSSALTKNTPPNPEVNISHLINRGILTVNEVRKYYGLEPVSNGDVLYRNE</sequence>
<reference evidence="1 2" key="1">
    <citation type="submission" date="2016-07" db="EMBL/GenBank/DDBJ databases">
        <authorList>
            <person name="Townsley L."/>
            <person name="Shank E.A."/>
        </authorList>
    </citation>
    <scope>NUCLEOTIDE SEQUENCE [LARGE SCALE GENOMIC DNA]</scope>
    <source>
        <strain evidence="1 2">CH01</strain>
    </source>
</reference>
<evidence type="ECO:0000313" key="2">
    <source>
        <dbReference type="Proteomes" id="UP000094580"/>
    </source>
</evidence>
<gene>
    <name evidence="1" type="ORF">BED47_00720</name>
</gene>
<dbReference type="Proteomes" id="UP000094580">
    <property type="component" value="Unassembled WGS sequence"/>
</dbReference>
<protein>
    <submittedName>
        <fullName evidence="1">Uncharacterized protein</fullName>
    </submittedName>
</protein>
<comment type="caution">
    <text evidence="1">The sequence shown here is derived from an EMBL/GenBank/DDBJ whole genome shotgun (WGS) entry which is preliminary data.</text>
</comment>
<proteinExistence type="predicted"/>
<dbReference type="EMBL" id="MDKC01000001">
    <property type="protein sequence ID" value="ODG93726.1"/>
    <property type="molecule type" value="Genomic_DNA"/>
</dbReference>
<keyword evidence="2" id="KW-1185">Reference proteome</keyword>
<accession>A0ABX2ZVH4</accession>
<dbReference type="RefSeq" id="WP_069031911.1">
    <property type="nucleotide sequence ID" value="NZ_MDKC01000001.1"/>
</dbReference>
<evidence type="ECO:0000313" key="1">
    <source>
        <dbReference type="EMBL" id="ODG93726.1"/>
    </source>
</evidence>
<organism evidence="1 2">
    <name type="scientific">Gottfriedia luciferensis</name>
    <dbReference type="NCBI Taxonomy" id="178774"/>
    <lineage>
        <taxon>Bacteria</taxon>
        <taxon>Bacillati</taxon>
        <taxon>Bacillota</taxon>
        <taxon>Bacilli</taxon>
        <taxon>Bacillales</taxon>
        <taxon>Bacillaceae</taxon>
        <taxon>Gottfriedia</taxon>
    </lineage>
</organism>